<evidence type="ECO:0000313" key="2">
    <source>
        <dbReference type="Proteomes" id="UP000187406"/>
    </source>
</evidence>
<accession>A0A1Q3DI64</accession>
<reference evidence="2" key="1">
    <citation type="submission" date="2016-04" db="EMBL/GenBank/DDBJ databases">
        <title>Cephalotus genome sequencing.</title>
        <authorList>
            <person name="Fukushima K."/>
            <person name="Hasebe M."/>
            <person name="Fang X."/>
        </authorList>
    </citation>
    <scope>NUCLEOTIDE SEQUENCE [LARGE SCALE GENOMIC DNA]</scope>
    <source>
        <strain evidence="2">cv. St1</strain>
    </source>
</reference>
<gene>
    <name evidence="1" type="ORF">CFOL_v3_35581</name>
</gene>
<dbReference type="InParanoid" id="A0A1Q3DI64"/>
<protein>
    <recommendedName>
        <fullName evidence="3">PPR domain-containing protein</fullName>
    </recommendedName>
</protein>
<name>A0A1Q3DI64_CEPFO</name>
<dbReference type="InterPro" id="IPR011990">
    <property type="entry name" value="TPR-like_helical_dom_sf"/>
</dbReference>
<dbReference type="GO" id="GO:0003723">
    <property type="term" value="F:RNA binding"/>
    <property type="evidence" value="ECO:0007669"/>
    <property type="project" value="InterPro"/>
</dbReference>
<dbReference type="InterPro" id="IPR046848">
    <property type="entry name" value="E_motif"/>
</dbReference>
<dbReference type="AlphaFoldDB" id="A0A1Q3DI64"/>
<evidence type="ECO:0000313" key="1">
    <source>
        <dbReference type="EMBL" id="GAV92200.1"/>
    </source>
</evidence>
<dbReference type="Gene3D" id="1.25.40.10">
    <property type="entry name" value="Tetratricopeptide repeat domain"/>
    <property type="match status" value="1"/>
</dbReference>
<dbReference type="Pfam" id="PF20431">
    <property type="entry name" value="E_motif"/>
    <property type="match status" value="1"/>
</dbReference>
<dbReference type="OrthoDB" id="185373at2759"/>
<comment type="caution">
    <text evidence="1">The sequence shown here is derived from an EMBL/GenBank/DDBJ whole genome shotgun (WGS) entry which is preliminary data.</text>
</comment>
<sequence length="123" mass="13937">MTEEYGIKARAEHYNRMVDLLGRPGFLEEAESLIENADCRSDSSIWAVLLGASCYCRAHCEKNGGIETRVLLDLILLANVYKAVGRWKDAQYIRSLMALRGVKKAHGKSWIETKRILESHLDV</sequence>
<dbReference type="Proteomes" id="UP000187406">
    <property type="component" value="Unassembled WGS sequence"/>
</dbReference>
<keyword evidence="2" id="KW-1185">Reference proteome</keyword>
<dbReference type="GO" id="GO:0009451">
    <property type="term" value="P:RNA modification"/>
    <property type="evidence" value="ECO:0007669"/>
    <property type="project" value="InterPro"/>
</dbReference>
<dbReference type="EMBL" id="BDDD01009083">
    <property type="protein sequence ID" value="GAV92200.1"/>
    <property type="molecule type" value="Genomic_DNA"/>
</dbReference>
<organism evidence="1 2">
    <name type="scientific">Cephalotus follicularis</name>
    <name type="common">Albany pitcher plant</name>
    <dbReference type="NCBI Taxonomy" id="3775"/>
    <lineage>
        <taxon>Eukaryota</taxon>
        <taxon>Viridiplantae</taxon>
        <taxon>Streptophyta</taxon>
        <taxon>Embryophyta</taxon>
        <taxon>Tracheophyta</taxon>
        <taxon>Spermatophyta</taxon>
        <taxon>Magnoliopsida</taxon>
        <taxon>eudicotyledons</taxon>
        <taxon>Gunneridae</taxon>
        <taxon>Pentapetalae</taxon>
        <taxon>rosids</taxon>
        <taxon>fabids</taxon>
        <taxon>Oxalidales</taxon>
        <taxon>Cephalotaceae</taxon>
        <taxon>Cephalotus</taxon>
    </lineage>
</organism>
<dbReference type="STRING" id="3775.A0A1Q3DI64"/>
<proteinExistence type="predicted"/>
<dbReference type="InterPro" id="IPR046960">
    <property type="entry name" value="PPR_At4g14850-like_plant"/>
</dbReference>
<dbReference type="PANTHER" id="PTHR47926">
    <property type="entry name" value="PENTATRICOPEPTIDE REPEAT-CONTAINING PROTEIN"/>
    <property type="match status" value="1"/>
</dbReference>
<dbReference type="PANTHER" id="PTHR47926:SF525">
    <property type="entry name" value="EMB2261"/>
    <property type="match status" value="1"/>
</dbReference>
<evidence type="ECO:0008006" key="3">
    <source>
        <dbReference type="Google" id="ProtNLM"/>
    </source>
</evidence>